<name>A0A9N9BXN8_9GLOM</name>
<protein>
    <submittedName>
        <fullName evidence="1">743_t:CDS:1</fullName>
    </submittedName>
</protein>
<sequence length="141" mass="16722">IMSNGDLHHFLRKNFEKKVTWKRKIDLFWDINLGFSQRVTNNSENSKQPQMYGVIPNMAPEFLRASRHEHPESDQTFSRILDSISKIPILNYQISSSFDIMDNNTPGLLQILPYTLHRKKQDYFEQLNYLTRTVKLNIDHL</sequence>
<feature type="non-terminal residue" evidence="1">
    <location>
        <position position="141"/>
    </location>
</feature>
<evidence type="ECO:0000313" key="2">
    <source>
        <dbReference type="Proteomes" id="UP000789706"/>
    </source>
</evidence>
<reference evidence="1" key="1">
    <citation type="submission" date="2021-06" db="EMBL/GenBank/DDBJ databases">
        <authorList>
            <person name="Kallberg Y."/>
            <person name="Tangrot J."/>
            <person name="Rosling A."/>
        </authorList>
    </citation>
    <scope>NUCLEOTIDE SEQUENCE</scope>
    <source>
        <strain evidence="1">AZ414A</strain>
    </source>
</reference>
<proteinExistence type="predicted"/>
<gene>
    <name evidence="1" type="ORF">DEBURN_LOCUS8596</name>
</gene>
<dbReference type="EMBL" id="CAJVPK010001311">
    <property type="protein sequence ID" value="CAG8581532.1"/>
    <property type="molecule type" value="Genomic_DNA"/>
</dbReference>
<evidence type="ECO:0000313" key="1">
    <source>
        <dbReference type="EMBL" id="CAG8581532.1"/>
    </source>
</evidence>
<organism evidence="1 2">
    <name type="scientific">Diversispora eburnea</name>
    <dbReference type="NCBI Taxonomy" id="1213867"/>
    <lineage>
        <taxon>Eukaryota</taxon>
        <taxon>Fungi</taxon>
        <taxon>Fungi incertae sedis</taxon>
        <taxon>Mucoromycota</taxon>
        <taxon>Glomeromycotina</taxon>
        <taxon>Glomeromycetes</taxon>
        <taxon>Diversisporales</taxon>
        <taxon>Diversisporaceae</taxon>
        <taxon>Diversispora</taxon>
    </lineage>
</organism>
<dbReference type="Proteomes" id="UP000789706">
    <property type="component" value="Unassembled WGS sequence"/>
</dbReference>
<comment type="caution">
    <text evidence="1">The sequence shown here is derived from an EMBL/GenBank/DDBJ whole genome shotgun (WGS) entry which is preliminary data.</text>
</comment>
<dbReference type="AlphaFoldDB" id="A0A9N9BXN8"/>
<accession>A0A9N9BXN8</accession>
<dbReference type="OrthoDB" id="10261027at2759"/>
<keyword evidence="2" id="KW-1185">Reference proteome</keyword>